<sequence>MKQYNFDNQDIPEEYYDSNEWLEYQELLVERNTGEYHLPHTSKIYKDTNLEALRTERLSPILEDKTVIKIANCRFQVWLDTYRISATYDVAYKSGSKIFGRKASGSWNKEEAKTPTETLALDAVTTMIVRSGIKCKINFSRMHEHNSVKDVLREINLIELTYNGEPVRAWFIVNSYVYPARHSEVHDNRYEWCFNGRKKIAIDKFCDQCWEVVK</sequence>
<reference evidence="1" key="1">
    <citation type="submission" date="2020-04" db="EMBL/GenBank/DDBJ databases">
        <authorList>
            <person name="Chiriac C."/>
            <person name="Salcher M."/>
            <person name="Ghai R."/>
            <person name="Kavagutti S V."/>
        </authorList>
    </citation>
    <scope>NUCLEOTIDE SEQUENCE</scope>
</reference>
<proteinExistence type="predicted"/>
<gene>
    <name evidence="1" type="ORF">UFOVP647_39</name>
</gene>
<organism evidence="1">
    <name type="scientific">uncultured Caudovirales phage</name>
    <dbReference type="NCBI Taxonomy" id="2100421"/>
    <lineage>
        <taxon>Viruses</taxon>
        <taxon>Duplodnaviria</taxon>
        <taxon>Heunggongvirae</taxon>
        <taxon>Uroviricota</taxon>
        <taxon>Caudoviricetes</taxon>
        <taxon>Peduoviridae</taxon>
        <taxon>Maltschvirus</taxon>
        <taxon>Maltschvirus maltsch</taxon>
    </lineage>
</organism>
<evidence type="ECO:0000313" key="1">
    <source>
        <dbReference type="EMBL" id="CAB4154896.1"/>
    </source>
</evidence>
<dbReference type="EMBL" id="LR796615">
    <property type="protein sequence ID" value="CAB4154896.1"/>
    <property type="molecule type" value="Genomic_DNA"/>
</dbReference>
<protein>
    <submittedName>
        <fullName evidence="1">Uncharacterized protein</fullName>
    </submittedName>
</protein>
<name>A0A6J5NA17_9CAUD</name>
<accession>A0A6J5NA17</accession>